<evidence type="ECO:0000313" key="2">
    <source>
        <dbReference type="Proteomes" id="UP000518288"/>
    </source>
</evidence>
<gene>
    <name evidence="1" type="ORF">BDD16_000279</name>
</gene>
<sequence length="263" mass="28484">MLPTFPHPDALTGPESAHAADHLRAQGFVRLAPDALAVTAGVPLDALHGLDPFWHDLPPDQHLKDGGRYRRRRHGSFVQDTRAGLLAAVPHRPHWQPTTYNALHGGMLRDFAPLAPAMAASPAFLAVVQRLGEIFAAAAHDTPSEPPFDGRWFIEAHPFRIDTTGGVGRPTPEGAHRDGVNFVAVLLVAREGVVGGETRVFQADGPHGVRFTLEQPWSALLLDDPCVVHESTPIQPDGAAGWRDTLVLTYRAGDFQDPPQPVQ</sequence>
<comment type="caution">
    <text evidence="1">The sequence shown here is derived from an EMBL/GenBank/DDBJ whole genome shotgun (WGS) entry which is preliminary data.</text>
</comment>
<evidence type="ECO:0008006" key="3">
    <source>
        <dbReference type="Google" id="ProtNLM"/>
    </source>
</evidence>
<dbReference type="InterPro" id="IPR018724">
    <property type="entry name" value="2OG-Fe_dioxygenase"/>
</dbReference>
<dbReference type="EMBL" id="JACCFH010000001">
    <property type="protein sequence ID" value="NYG31293.1"/>
    <property type="molecule type" value="Genomic_DNA"/>
</dbReference>
<reference evidence="1 2" key="1">
    <citation type="submission" date="2020-07" db="EMBL/GenBank/DDBJ databases">
        <title>Genomic Encyclopedia of Archaeal and Bacterial Type Strains, Phase II (KMG-II): from individual species to whole genera.</title>
        <authorList>
            <person name="Goeker M."/>
        </authorList>
    </citation>
    <scope>NUCLEOTIDE SEQUENCE [LARGE SCALE GENOMIC DNA]</scope>
    <source>
        <strain evidence="1 2">DSM 21226</strain>
    </source>
</reference>
<organism evidence="1 2">
    <name type="scientific">Sphaerotilus montanus</name>
    <dbReference type="NCBI Taxonomy" id="522889"/>
    <lineage>
        <taxon>Bacteria</taxon>
        <taxon>Pseudomonadati</taxon>
        <taxon>Pseudomonadota</taxon>
        <taxon>Betaproteobacteria</taxon>
        <taxon>Burkholderiales</taxon>
        <taxon>Sphaerotilaceae</taxon>
        <taxon>Sphaerotilus</taxon>
    </lineage>
</organism>
<dbReference type="Proteomes" id="UP000518288">
    <property type="component" value="Unassembled WGS sequence"/>
</dbReference>
<dbReference type="Gene3D" id="2.60.120.620">
    <property type="entry name" value="q2cbj1_9rhob like domain"/>
    <property type="match status" value="1"/>
</dbReference>
<name>A0A7Y9QTU3_9BURK</name>
<dbReference type="RefSeq" id="WP_179632299.1">
    <property type="nucleotide sequence ID" value="NZ_JACCFH010000001.1"/>
</dbReference>
<dbReference type="GO" id="GO:0051213">
    <property type="term" value="F:dioxygenase activity"/>
    <property type="evidence" value="ECO:0007669"/>
    <property type="project" value="InterPro"/>
</dbReference>
<evidence type="ECO:0000313" key="1">
    <source>
        <dbReference type="EMBL" id="NYG31293.1"/>
    </source>
</evidence>
<protein>
    <recommendedName>
        <fullName evidence="3">2OG-Fe dioxygenase family protein</fullName>
    </recommendedName>
</protein>
<accession>A0A7Y9QTU3</accession>
<dbReference type="AlphaFoldDB" id="A0A7Y9QTU3"/>
<dbReference type="Pfam" id="PF10014">
    <property type="entry name" value="2OG-Fe_Oxy_2"/>
    <property type="match status" value="1"/>
</dbReference>
<proteinExistence type="predicted"/>
<keyword evidence="2" id="KW-1185">Reference proteome</keyword>